<dbReference type="EMBL" id="JBHSGB010000009">
    <property type="protein sequence ID" value="MFC4655226.1"/>
    <property type="molecule type" value="Genomic_DNA"/>
</dbReference>
<feature type="region of interest" description="Disordered" evidence="1">
    <location>
        <begin position="38"/>
        <end position="58"/>
    </location>
</feature>
<evidence type="ECO:0000256" key="1">
    <source>
        <dbReference type="SAM" id="MobiDB-lite"/>
    </source>
</evidence>
<evidence type="ECO:0000313" key="2">
    <source>
        <dbReference type="EMBL" id="MFC4655226.1"/>
    </source>
</evidence>
<dbReference type="Proteomes" id="UP001595962">
    <property type="component" value="Unassembled WGS sequence"/>
</dbReference>
<keyword evidence="3" id="KW-1185">Reference proteome</keyword>
<gene>
    <name evidence="2" type="ORF">ACFO3I_09410</name>
</gene>
<evidence type="ECO:0000313" key="3">
    <source>
        <dbReference type="Proteomes" id="UP001595962"/>
    </source>
</evidence>
<protein>
    <submittedName>
        <fullName evidence="2">Uncharacterized protein</fullName>
    </submittedName>
</protein>
<comment type="caution">
    <text evidence="2">The sequence shown here is derived from an EMBL/GenBank/DDBJ whole genome shotgun (WGS) entry which is preliminary data.</text>
</comment>
<reference evidence="3" key="1">
    <citation type="journal article" date="2019" name="Int. J. Syst. Evol. Microbiol.">
        <title>The Global Catalogue of Microorganisms (GCM) 10K type strain sequencing project: providing services to taxonomists for standard genome sequencing and annotation.</title>
        <authorList>
            <consortium name="The Broad Institute Genomics Platform"/>
            <consortium name="The Broad Institute Genome Sequencing Center for Infectious Disease"/>
            <person name="Wu L."/>
            <person name="Ma J."/>
        </authorList>
    </citation>
    <scope>NUCLEOTIDE SEQUENCE [LARGE SCALE GENOMIC DNA]</scope>
    <source>
        <strain evidence="3">DT28</strain>
    </source>
</reference>
<sequence length="130" mass="14697">MKLSSQQIQLLQHNGIQPLTLHAHFSQLQSSFAEPSESFAEAADQIAPEPQAELQVREPETGHPLTQDIQHALHSYAPSLTWRLADTAIQLASEQLLTPETLDAGQKRLMWQLITQYHEEHSDSKDPQRN</sequence>
<name>A0ABV9JLT3_9GAMM</name>
<proteinExistence type="predicted"/>
<accession>A0ABV9JLT3</accession>
<organism evidence="2 3">
    <name type="scientific">Rheinheimera marina</name>
    <dbReference type="NCBI Taxonomy" id="1774958"/>
    <lineage>
        <taxon>Bacteria</taxon>
        <taxon>Pseudomonadati</taxon>
        <taxon>Pseudomonadota</taxon>
        <taxon>Gammaproteobacteria</taxon>
        <taxon>Chromatiales</taxon>
        <taxon>Chromatiaceae</taxon>
        <taxon>Rheinheimera</taxon>
    </lineage>
</organism>
<dbReference type="RefSeq" id="WP_377333649.1">
    <property type="nucleotide sequence ID" value="NZ_JBHSGB010000009.1"/>
</dbReference>